<dbReference type="Proteomes" id="UP000823894">
    <property type="component" value="Unassembled WGS sequence"/>
</dbReference>
<feature type="transmembrane region" description="Helical" evidence="2">
    <location>
        <begin position="67"/>
        <end position="89"/>
    </location>
</feature>
<protein>
    <recommendedName>
        <fullName evidence="5">ABC transporter permease</fullName>
    </recommendedName>
</protein>
<reference evidence="3" key="2">
    <citation type="submission" date="2021-04" db="EMBL/GenBank/DDBJ databases">
        <authorList>
            <person name="Gilroy R."/>
        </authorList>
    </citation>
    <scope>NUCLEOTIDE SEQUENCE</scope>
    <source>
        <strain evidence="3">ChiGjej1B1-1692</strain>
    </source>
</reference>
<keyword evidence="1" id="KW-0175">Coiled coil</keyword>
<organism evidence="3 4">
    <name type="scientific">Candidatus Mediterraneibacter faecigallinarum</name>
    <dbReference type="NCBI Taxonomy" id="2838669"/>
    <lineage>
        <taxon>Bacteria</taxon>
        <taxon>Bacillati</taxon>
        <taxon>Bacillota</taxon>
        <taxon>Clostridia</taxon>
        <taxon>Lachnospirales</taxon>
        <taxon>Lachnospiraceae</taxon>
        <taxon>Mediterraneibacter</taxon>
    </lineage>
</organism>
<evidence type="ECO:0008006" key="5">
    <source>
        <dbReference type="Google" id="ProtNLM"/>
    </source>
</evidence>
<evidence type="ECO:0000256" key="2">
    <source>
        <dbReference type="SAM" id="Phobius"/>
    </source>
</evidence>
<dbReference type="Pfam" id="PF06541">
    <property type="entry name" value="ABC_trans_CmpB"/>
    <property type="match status" value="1"/>
</dbReference>
<feature type="coiled-coil region" evidence="1">
    <location>
        <begin position="171"/>
        <end position="198"/>
    </location>
</feature>
<keyword evidence="2" id="KW-0472">Membrane</keyword>
<keyword evidence="2" id="KW-0812">Transmembrane</keyword>
<evidence type="ECO:0000313" key="3">
    <source>
        <dbReference type="EMBL" id="HJC37751.1"/>
    </source>
</evidence>
<feature type="transmembrane region" description="Helical" evidence="2">
    <location>
        <begin position="110"/>
        <end position="131"/>
    </location>
</feature>
<dbReference type="InterPro" id="IPR010540">
    <property type="entry name" value="CmpB_TMEM229"/>
</dbReference>
<reference evidence="3" key="1">
    <citation type="journal article" date="2021" name="PeerJ">
        <title>Extensive microbial diversity within the chicken gut microbiome revealed by metagenomics and culture.</title>
        <authorList>
            <person name="Gilroy R."/>
            <person name="Ravi A."/>
            <person name="Getino M."/>
            <person name="Pursley I."/>
            <person name="Horton D.L."/>
            <person name="Alikhan N.F."/>
            <person name="Baker D."/>
            <person name="Gharbi K."/>
            <person name="Hall N."/>
            <person name="Watson M."/>
            <person name="Adriaenssens E.M."/>
            <person name="Foster-Nyarko E."/>
            <person name="Jarju S."/>
            <person name="Secka A."/>
            <person name="Antonio M."/>
            <person name="Oren A."/>
            <person name="Chaudhuri R.R."/>
            <person name="La Ragione R."/>
            <person name="Hildebrand F."/>
            <person name="Pallen M.J."/>
        </authorList>
    </citation>
    <scope>NUCLEOTIDE SEQUENCE</scope>
    <source>
        <strain evidence="3">ChiGjej1B1-1692</strain>
    </source>
</reference>
<evidence type="ECO:0000256" key="1">
    <source>
        <dbReference type="SAM" id="Coils"/>
    </source>
</evidence>
<dbReference type="AlphaFoldDB" id="A0A9D2NUH5"/>
<sequence length="335" mass="38903">MHAYYLSQWVLFFFIYSFIGWVWESCYVSVGKRRWVNRGFMHGPMLPLYGSGALVILIVTIPVRENLILVFLVGMAGATILEYFTGAAMERLFHVRYWDYSRQPGNLNGHICPMASLCWGFFSVLMVRFIHVPVENAVLRIPLTVSEGLATVLTVAAAVDFTQSFNEAMDMKNILLQLEESKKQIRQMQEKLKTASGEVLEDYRRYSEQLQQKSLSRKNAFIEQIHEKREKQRKVLLDLSERAEMLLREELPAKVDELIGEERREELAELKSSILQELQKLGARTDKRYLRAAGQLRRNPTAVSERFKETVDELRRLMDADQRRDGETQDKGEDK</sequence>
<evidence type="ECO:0000313" key="4">
    <source>
        <dbReference type="Proteomes" id="UP000823894"/>
    </source>
</evidence>
<feature type="transmembrane region" description="Helical" evidence="2">
    <location>
        <begin position="6"/>
        <end position="23"/>
    </location>
</feature>
<keyword evidence="2" id="KW-1133">Transmembrane helix</keyword>
<proteinExistence type="predicted"/>
<accession>A0A9D2NUH5</accession>
<gene>
    <name evidence="3" type="ORF">H9757_01595</name>
</gene>
<dbReference type="EMBL" id="DWWK01000018">
    <property type="protein sequence ID" value="HJC37751.1"/>
    <property type="molecule type" value="Genomic_DNA"/>
</dbReference>
<feature type="transmembrane region" description="Helical" evidence="2">
    <location>
        <begin position="44"/>
        <end position="61"/>
    </location>
</feature>
<name>A0A9D2NUH5_9FIRM</name>
<comment type="caution">
    <text evidence="3">The sequence shown here is derived from an EMBL/GenBank/DDBJ whole genome shotgun (WGS) entry which is preliminary data.</text>
</comment>